<dbReference type="Pfam" id="PF06992">
    <property type="entry name" value="Phage_lambda_P"/>
    <property type="match status" value="1"/>
</dbReference>
<gene>
    <name evidence="1" type="ORF">FAZ21_16710</name>
</gene>
<dbReference type="InterPro" id="IPR009731">
    <property type="entry name" value="P-like"/>
</dbReference>
<evidence type="ECO:0000313" key="2">
    <source>
        <dbReference type="Proteomes" id="UP000310016"/>
    </source>
</evidence>
<sequence length="263" mass="29329">MSSMPITSAWLKPRLECEGRSAIAQLYNRLEGMYPNVWRAAFRSQAAIDNWEQTWVEAFQEESITPAEVRHGLSQCRQRHDMPPSLPQFLKACRPGASLDPDALLHVAIECAMARRRGEPEHWPNPRVFWAAQKLGGDLLAMPAPQLRGRWLAAWDRAAAMRDRPIPPPADPATALPAPGHTTLTREQAQQRAAQIGLNVSHQRGDTHRRWAYDIAREAHRFPRCSVALALSALATFGEDLAGYPALLDRARVLGVVVPEHAP</sequence>
<dbReference type="RefSeq" id="WP_136774585.1">
    <property type="nucleotide sequence ID" value="NZ_CP156074.1"/>
</dbReference>
<comment type="caution">
    <text evidence="1">The sequence shown here is derived from an EMBL/GenBank/DDBJ whole genome shotgun (WGS) entry which is preliminary data.</text>
</comment>
<proteinExistence type="predicted"/>
<keyword evidence="2" id="KW-1185">Reference proteome</keyword>
<evidence type="ECO:0000313" key="1">
    <source>
        <dbReference type="EMBL" id="TJZ66825.1"/>
    </source>
</evidence>
<reference evidence="1 2" key="1">
    <citation type="submission" date="2019-04" db="EMBL/GenBank/DDBJ databases">
        <title>Chitiniphilus eburnea sp. nov., a novel chitinolytic bacterium isolated from aquaculture sludge.</title>
        <authorList>
            <person name="Sheng M."/>
        </authorList>
    </citation>
    <scope>NUCLEOTIDE SEQUENCE [LARGE SCALE GENOMIC DNA]</scope>
    <source>
        <strain evidence="1 2">HX-2-15</strain>
    </source>
</reference>
<organism evidence="1 2">
    <name type="scientific">Chitiniphilus eburneus</name>
    <dbReference type="NCBI Taxonomy" id="2571148"/>
    <lineage>
        <taxon>Bacteria</taxon>
        <taxon>Pseudomonadati</taxon>
        <taxon>Pseudomonadota</taxon>
        <taxon>Betaproteobacteria</taxon>
        <taxon>Neisseriales</taxon>
        <taxon>Chitinibacteraceae</taxon>
        <taxon>Chitiniphilus</taxon>
    </lineage>
</organism>
<dbReference type="OrthoDB" id="8592136at2"/>
<dbReference type="AlphaFoldDB" id="A0A4U0PG77"/>
<accession>A0A4U0PG77</accession>
<dbReference type="EMBL" id="SUMF01000029">
    <property type="protein sequence ID" value="TJZ66825.1"/>
    <property type="molecule type" value="Genomic_DNA"/>
</dbReference>
<name>A0A4U0PG77_9NEIS</name>
<protein>
    <submittedName>
        <fullName evidence="1">Uncharacterized protein</fullName>
    </submittedName>
</protein>
<dbReference type="Proteomes" id="UP000310016">
    <property type="component" value="Unassembled WGS sequence"/>
</dbReference>
<dbReference type="GO" id="GO:0006270">
    <property type="term" value="P:DNA replication initiation"/>
    <property type="evidence" value="ECO:0007669"/>
    <property type="project" value="InterPro"/>
</dbReference>